<evidence type="ECO:0000256" key="1">
    <source>
        <dbReference type="ARBA" id="ARBA00023015"/>
    </source>
</evidence>
<sequence length="126" mass="14361">MACDASVLAEVKMCSGNYVMAVNDTMNVISGKWKLPIIGSLLYGKKRFKELERDIEKITPRMLSKELKDLEMNSIVSRTVHNTIPVTVEYELTESGQRFKAVLDVMVEWGIEHRRNVKSEIMGVKL</sequence>
<evidence type="ECO:0000313" key="6">
    <source>
        <dbReference type="Proteomes" id="UP000391834"/>
    </source>
</evidence>
<evidence type="ECO:0000256" key="2">
    <source>
        <dbReference type="ARBA" id="ARBA00023125"/>
    </source>
</evidence>
<dbReference type="RefSeq" id="WP_199898591.1">
    <property type="nucleotide sequence ID" value="NZ_BLAX01000001.1"/>
</dbReference>
<proteinExistence type="predicted"/>
<dbReference type="Proteomes" id="UP000391834">
    <property type="component" value="Unassembled WGS sequence"/>
</dbReference>
<evidence type="ECO:0000259" key="4">
    <source>
        <dbReference type="PROSITE" id="PS51118"/>
    </source>
</evidence>
<evidence type="ECO:0000313" key="5">
    <source>
        <dbReference type="EMBL" id="GET34328.1"/>
    </source>
</evidence>
<dbReference type="InterPro" id="IPR002577">
    <property type="entry name" value="HTH_HxlR"/>
</dbReference>
<keyword evidence="1" id="KW-0805">Transcription regulation</keyword>
<keyword evidence="3" id="KW-0804">Transcription</keyword>
<keyword evidence="2" id="KW-0238">DNA-binding</keyword>
<dbReference type="Gene3D" id="1.10.10.10">
    <property type="entry name" value="Winged helix-like DNA-binding domain superfamily/Winged helix DNA-binding domain"/>
    <property type="match status" value="1"/>
</dbReference>
<dbReference type="AlphaFoldDB" id="A0A5M4B324"/>
<dbReference type="InterPro" id="IPR036388">
    <property type="entry name" value="WH-like_DNA-bd_sf"/>
</dbReference>
<dbReference type="GO" id="GO:0003677">
    <property type="term" value="F:DNA binding"/>
    <property type="evidence" value="ECO:0007669"/>
    <property type="project" value="UniProtKB-KW"/>
</dbReference>
<dbReference type="PANTHER" id="PTHR33204">
    <property type="entry name" value="TRANSCRIPTIONAL REGULATOR, MARR FAMILY"/>
    <property type="match status" value="1"/>
</dbReference>
<accession>A0A5M4B324</accession>
<dbReference type="SUPFAM" id="SSF46785">
    <property type="entry name" value="Winged helix' DNA-binding domain"/>
    <property type="match status" value="1"/>
</dbReference>
<dbReference type="Pfam" id="PF01638">
    <property type="entry name" value="HxlR"/>
    <property type="match status" value="1"/>
</dbReference>
<dbReference type="PANTHER" id="PTHR33204:SF29">
    <property type="entry name" value="TRANSCRIPTIONAL REGULATOR"/>
    <property type="match status" value="1"/>
</dbReference>
<dbReference type="EMBL" id="BLAX01000001">
    <property type="protein sequence ID" value="GET34328.1"/>
    <property type="molecule type" value="Genomic_DNA"/>
</dbReference>
<dbReference type="PROSITE" id="PS51118">
    <property type="entry name" value="HTH_HXLR"/>
    <property type="match status" value="1"/>
</dbReference>
<feature type="domain" description="HTH hxlR-type" evidence="4">
    <location>
        <begin position="14"/>
        <end position="118"/>
    </location>
</feature>
<organism evidence="5 6">
    <name type="scientific">Prolixibacter bellariivorans</name>
    <dbReference type="NCBI Taxonomy" id="314319"/>
    <lineage>
        <taxon>Bacteria</taxon>
        <taxon>Pseudomonadati</taxon>
        <taxon>Bacteroidota</taxon>
        <taxon>Bacteroidia</taxon>
        <taxon>Marinilabiliales</taxon>
        <taxon>Prolixibacteraceae</taxon>
        <taxon>Prolixibacter</taxon>
    </lineage>
</organism>
<evidence type="ECO:0000256" key="3">
    <source>
        <dbReference type="ARBA" id="ARBA00023163"/>
    </source>
</evidence>
<protein>
    <recommendedName>
        <fullName evidence="4">HTH hxlR-type domain-containing protein</fullName>
    </recommendedName>
</protein>
<keyword evidence="6" id="KW-1185">Reference proteome</keyword>
<reference evidence="5 6" key="1">
    <citation type="submission" date="2019-10" db="EMBL/GenBank/DDBJ databases">
        <title>Prolixibacter strains distinguished by the presence of nitrate reductase genes were adept at nitrate-dependent anaerobic corrosion of metallic iron and carbon steel.</title>
        <authorList>
            <person name="Iino T."/>
            <person name="Shono N."/>
            <person name="Ito K."/>
            <person name="Nakamura R."/>
            <person name="Sueoka K."/>
            <person name="Harayama S."/>
            <person name="Ohkuma M."/>
        </authorList>
    </citation>
    <scope>NUCLEOTIDE SEQUENCE [LARGE SCALE GENOMIC DNA]</scope>
    <source>
        <strain evidence="5 6">JCM 13498</strain>
    </source>
</reference>
<name>A0A5M4B324_9BACT</name>
<gene>
    <name evidence="5" type="ORF">PbJCM13498_31910</name>
</gene>
<dbReference type="InterPro" id="IPR036390">
    <property type="entry name" value="WH_DNA-bd_sf"/>
</dbReference>
<comment type="caution">
    <text evidence="5">The sequence shown here is derived from an EMBL/GenBank/DDBJ whole genome shotgun (WGS) entry which is preliminary data.</text>
</comment>